<dbReference type="Proteomes" id="UP001281003">
    <property type="component" value="Unassembled WGS sequence"/>
</dbReference>
<protein>
    <submittedName>
        <fullName evidence="1">Uncharacterized protein</fullName>
    </submittedName>
</protein>
<reference evidence="1" key="2">
    <citation type="submission" date="2023-07" db="EMBL/GenBank/DDBJ databases">
        <authorList>
            <consortium name="Lawrence Berkeley National Laboratory"/>
            <person name="Haridas S."/>
            <person name="Hensen N."/>
            <person name="Bonometti L."/>
            <person name="Westerberg I."/>
            <person name="Brannstrom I.O."/>
            <person name="Guillou S."/>
            <person name="Cros-Aarteil S."/>
            <person name="Calhoun S."/>
            <person name="Kuo A."/>
            <person name="Mondo S."/>
            <person name="Pangilinan J."/>
            <person name="Riley R."/>
            <person name="LaButti K."/>
            <person name="Andreopoulos B."/>
            <person name="Lipzen A."/>
            <person name="Chen C."/>
            <person name="Yanf M."/>
            <person name="Daum C."/>
            <person name="Ng V."/>
            <person name="Clum A."/>
            <person name="Steindorff A."/>
            <person name="Ohm R."/>
            <person name="Martin F."/>
            <person name="Silar P."/>
            <person name="Natvig D."/>
            <person name="Lalanne C."/>
            <person name="Gautier V."/>
            <person name="Ament-velasquez S.L."/>
            <person name="Kruys A."/>
            <person name="Hutchinson M.I."/>
            <person name="Powell A.J."/>
            <person name="Barry K."/>
            <person name="Miller A.N."/>
            <person name="Grigoriev I.V."/>
            <person name="Debuchy R."/>
            <person name="Gladieux P."/>
            <person name="Thoren M.H."/>
            <person name="Johannesson H."/>
        </authorList>
    </citation>
    <scope>NUCLEOTIDE SEQUENCE</scope>
    <source>
        <strain evidence="1">FGSC 1904</strain>
    </source>
</reference>
<dbReference type="EMBL" id="JAUTDP010000007">
    <property type="protein sequence ID" value="KAK3397960.1"/>
    <property type="molecule type" value="Genomic_DNA"/>
</dbReference>
<evidence type="ECO:0000313" key="1">
    <source>
        <dbReference type="EMBL" id="KAK3397960.1"/>
    </source>
</evidence>
<proteinExistence type="predicted"/>
<reference evidence="1" key="1">
    <citation type="journal article" date="2023" name="Mol. Phylogenet. Evol.">
        <title>Genome-scale phylogeny and comparative genomics of the fungal order Sordariales.</title>
        <authorList>
            <person name="Hensen N."/>
            <person name="Bonometti L."/>
            <person name="Westerberg I."/>
            <person name="Brannstrom I.O."/>
            <person name="Guillou S."/>
            <person name="Cros-Aarteil S."/>
            <person name="Calhoun S."/>
            <person name="Haridas S."/>
            <person name="Kuo A."/>
            <person name="Mondo S."/>
            <person name="Pangilinan J."/>
            <person name="Riley R."/>
            <person name="LaButti K."/>
            <person name="Andreopoulos B."/>
            <person name="Lipzen A."/>
            <person name="Chen C."/>
            <person name="Yan M."/>
            <person name="Daum C."/>
            <person name="Ng V."/>
            <person name="Clum A."/>
            <person name="Steindorff A."/>
            <person name="Ohm R.A."/>
            <person name="Martin F."/>
            <person name="Silar P."/>
            <person name="Natvig D.O."/>
            <person name="Lalanne C."/>
            <person name="Gautier V."/>
            <person name="Ament-Velasquez S.L."/>
            <person name="Kruys A."/>
            <person name="Hutchinson M.I."/>
            <person name="Powell A.J."/>
            <person name="Barry K."/>
            <person name="Miller A.N."/>
            <person name="Grigoriev I.V."/>
            <person name="Debuchy R."/>
            <person name="Gladieux P."/>
            <person name="Hiltunen Thoren M."/>
            <person name="Johannesson H."/>
        </authorList>
    </citation>
    <scope>NUCLEOTIDE SEQUENCE</scope>
    <source>
        <strain evidence="1">FGSC 1904</strain>
    </source>
</reference>
<name>A0AAE0UBT7_SORBR</name>
<comment type="caution">
    <text evidence="1">The sequence shown here is derived from an EMBL/GenBank/DDBJ whole genome shotgun (WGS) entry which is preliminary data.</text>
</comment>
<evidence type="ECO:0000313" key="2">
    <source>
        <dbReference type="Proteomes" id="UP001281003"/>
    </source>
</evidence>
<organism evidence="1 2">
    <name type="scientific">Sordaria brevicollis</name>
    <dbReference type="NCBI Taxonomy" id="83679"/>
    <lineage>
        <taxon>Eukaryota</taxon>
        <taxon>Fungi</taxon>
        <taxon>Dikarya</taxon>
        <taxon>Ascomycota</taxon>
        <taxon>Pezizomycotina</taxon>
        <taxon>Sordariomycetes</taxon>
        <taxon>Sordariomycetidae</taxon>
        <taxon>Sordariales</taxon>
        <taxon>Sordariaceae</taxon>
        <taxon>Sordaria</taxon>
    </lineage>
</organism>
<dbReference type="AlphaFoldDB" id="A0AAE0UBT7"/>
<keyword evidence="2" id="KW-1185">Reference proteome</keyword>
<sequence>MLLAQARLRMPRAKVVRTTAGEMELWTRLLGGELFWKSPSPPNSSLAHDEQGRRQRSGKLSCKVRGGLCMEGEVKVSLILQFPRVPANDNTTLQAKTPLLVPVRPYLLQNLFSATSPASYPPTPIAHHHQVARSFVSSILLLPASGPFLLKNWHFRSRRSSFPIFGGFDSCFWPFSSSHPAPACAECSAYTVPCVAVHHPSLASFVGTQSLAKRSAISTSASSRQSNQK</sequence>
<accession>A0AAE0UBT7</accession>
<gene>
    <name evidence="1" type="ORF">B0T20DRAFT_236727</name>
</gene>